<keyword evidence="2" id="KW-1185">Reference proteome</keyword>
<protein>
    <submittedName>
        <fullName evidence="1">Uncharacterized protein</fullName>
    </submittedName>
</protein>
<comment type="caution">
    <text evidence="1">The sequence shown here is derived from an EMBL/GenBank/DDBJ whole genome shotgun (WGS) entry which is preliminary data.</text>
</comment>
<evidence type="ECO:0000313" key="2">
    <source>
        <dbReference type="Proteomes" id="UP001148838"/>
    </source>
</evidence>
<evidence type="ECO:0000313" key="1">
    <source>
        <dbReference type="EMBL" id="KAJ4438720.1"/>
    </source>
</evidence>
<sequence>MAGLCEGGNEPSGSLKAICNRGTEADGLWRVLGISPYDLITWLGFSEVFPNQKAYVRVIATRSGDSLVRNVEDEARLSSVLNAAAGLGERPKGGGCTCV</sequence>
<reference evidence="1 2" key="1">
    <citation type="journal article" date="2022" name="Allergy">
        <title>Genome assembly and annotation of Periplaneta americana reveal a comprehensive cockroach allergen profile.</title>
        <authorList>
            <person name="Wang L."/>
            <person name="Xiong Q."/>
            <person name="Saelim N."/>
            <person name="Wang L."/>
            <person name="Nong W."/>
            <person name="Wan A.T."/>
            <person name="Shi M."/>
            <person name="Liu X."/>
            <person name="Cao Q."/>
            <person name="Hui J.H.L."/>
            <person name="Sookrung N."/>
            <person name="Leung T.F."/>
            <person name="Tungtrongchitr A."/>
            <person name="Tsui S.K.W."/>
        </authorList>
    </citation>
    <scope>NUCLEOTIDE SEQUENCE [LARGE SCALE GENOMIC DNA]</scope>
    <source>
        <strain evidence="1">PWHHKU_190912</strain>
    </source>
</reference>
<dbReference type="Proteomes" id="UP001148838">
    <property type="component" value="Unassembled WGS sequence"/>
</dbReference>
<accession>A0ABQ8SZ23</accession>
<gene>
    <name evidence="1" type="ORF">ANN_14667</name>
</gene>
<proteinExistence type="predicted"/>
<organism evidence="1 2">
    <name type="scientific">Periplaneta americana</name>
    <name type="common">American cockroach</name>
    <name type="synonym">Blatta americana</name>
    <dbReference type="NCBI Taxonomy" id="6978"/>
    <lineage>
        <taxon>Eukaryota</taxon>
        <taxon>Metazoa</taxon>
        <taxon>Ecdysozoa</taxon>
        <taxon>Arthropoda</taxon>
        <taxon>Hexapoda</taxon>
        <taxon>Insecta</taxon>
        <taxon>Pterygota</taxon>
        <taxon>Neoptera</taxon>
        <taxon>Polyneoptera</taxon>
        <taxon>Dictyoptera</taxon>
        <taxon>Blattodea</taxon>
        <taxon>Blattoidea</taxon>
        <taxon>Blattidae</taxon>
        <taxon>Blattinae</taxon>
        <taxon>Periplaneta</taxon>
    </lineage>
</organism>
<dbReference type="EMBL" id="JAJSOF020000019">
    <property type="protein sequence ID" value="KAJ4438720.1"/>
    <property type="molecule type" value="Genomic_DNA"/>
</dbReference>
<name>A0ABQ8SZ23_PERAM</name>